<dbReference type="GO" id="GO:0016887">
    <property type="term" value="F:ATP hydrolysis activity"/>
    <property type="evidence" value="ECO:0007669"/>
    <property type="project" value="InterPro"/>
</dbReference>
<dbReference type="SMART" id="SM00382">
    <property type="entry name" value="AAA"/>
    <property type="match status" value="2"/>
</dbReference>
<evidence type="ECO:0000256" key="14">
    <source>
        <dbReference type="ARBA" id="ARBA00038000"/>
    </source>
</evidence>
<evidence type="ECO:0000259" key="17">
    <source>
        <dbReference type="PROSITE" id="PS50893"/>
    </source>
</evidence>
<evidence type="ECO:0000256" key="12">
    <source>
        <dbReference type="ARBA" id="ARBA00023125"/>
    </source>
</evidence>
<dbReference type="Gene3D" id="1.10.8.280">
    <property type="entry name" value="ABC transporter ATPase domain-like"/>
    <property type="match status" value="1"/>
</dbReference>
<evidence type="ECO:0000256" key="5">
    <source>
        <dbReference type="ARBA" id="ARBA00022741"/>
    </source>
</evidence>
<reference evidence="18" key="2">
    <citation type="journal article" date="2021" name="PeerJ">
        <title>Extensive microbial diversity within the chicken gut microbiome revealed by metagenomics and culture.</title>
        <authorList>
            <person name="Gilroy R."/>
            <person name="Ravi A."/>
            <person name="Getino M."/>
            <person name="Pursley I."/>
            <person name="Horton D.L."/>
            <person name="Alikhan N.F."/>
            <person name="Baker D."/>
            <person name="Gharbi K."/>
            <person name="Hall N."/>
            <person name="Watson M."/>
            <person name="Adriaenssens E.M."/>
            <person name="Foster-Nyarko E."/>
            <person name="Jarju S."/>
            <person name="Secka A."/>
            <person name="Antonio M."/>
            <person name="Oren A."/>
            <person name="Chaudhuri R.R."/>
            <person name="La Ragione R."/>
            <person name="Hildebrand F."/>
            <person name="Pallen M.J."/>
        </authorList>
    </citation>
    <scope>NUCLEOTIDE SEQUENCE</scope>
    <source>
        <strain evidence="18">ChiHcec3-6078</strain>
    </source>
</reference>
<dbReference type="GO" id="GO:0004518">
    <property type="term" value="F:nuclease activity"/>
    <property type="evidence" value="ECO:0007669"/>
    <property type="project" value="UniProtKB-KW"/>
</dbReference>
<keyword evidence="10" id="KW-0067">ATP-binding</keyword>
<dbReference type="GO" id="GO:0003677">
    <property type="term" value="F:DNA binding"/>
    <property type="evidence" value="ECO:0007669"/>
    <property type="project" value="UniProtKB-KW"/>
</dbReference>
<dbReference type="InterPro" id="IPR017871">
    <property type="entry name" value="ABC_transporter-like_CS"/>
</dbReference>
<dbReference type="InterPro" id="IPR003593">
    <property type="entry name" value="AAA+_ATPase"/>
</dbReference>
<dbReference type="InterPro" id="IPR003439">
    <property type="entry name" value="ABC_transporter-like_ATP-bd"/>
</dbReference>
<evidence type="ECO:0000256" key="9">
    <source>
        <dbReference type="ARBA" id="ARBA00022833"/>
    </source>
</evidence>
<keyword evidence="11" id="KW-0267">Excision nuclease</keyword>
<evidence type="ECO:0000256" key="8">
    <source>
        <dbReference type="ARBA" id="ARBA00022771"/>
    </source>
</evidence>
<keyword evidence="9" id="KW-0862">Zinc</keyword>
<dbReference type="PANTHER" id="PTHR43152">
    <property type="entry name" value="UVRABC SYSTEM PROTEIN A"/>
    <property type="match status" value="1"/>
</dbReference>
<dbReference type="SUPFAM" id="SSF52540">
    <property type="entry name" value="P-loop containing nucleoside triphosphate hydrolases"/>
    <property type="match status" value="2"/>
</dbReference>
<dbReference type="EMBL" id="DVMP01000164">
    <property type="protein sequence ID" value="HIU26713.1"/>
    <property type="molecule type" value="Genomic_DNA"/>
</dbReference>
<dbReference type="PANTHER" id="PTHR43152:SF3">
    <property type="entry name" value="UVRABC SYSTEM PROTEIN A"/>
    <property type="match status" value="1"/>
</dbReference>
<feature type="domain" description="ABC transporter" evidence="17">
    <location>
        <begin position="465"/>
        <end position="764"/>
    </location>
</feature>
<keyword evidence="3" id="KW-0479">Metal-binding</keyword>
<comment type="caution">
    <text evidence="18">The sequence shown here is derived from an EMBL/GenBank/DDBJ whole genome shotgun (WGS) entry which is preliminary data.</text>
</comment>
<evidence type="ECO:0000256" key="1">
    <source>
        <dbReference type="ARBA" id="ARBA00004496"/>
    </source>
</evidence>
<keyword evidence="13" id="KW-0234">DNA repair</keyword>
<dbReference type="Gene3D" id="3.40.50.300">
    <property type="entry name" value="P-loop containing nucleotide triphosphate hydrolases"/>
    <property type="match status" value="2"/>
</dbReference>
<organism evidence="18 19">
    <name type="scientific">Candidatus Allocopromorpha excrementigallinarum</name>
    <dbReference type="NCBI Taxonomy" id="2840742"/>
    <lineage>
        <taxon>Bacteria</taxon>
        <taxon>Bacillati</taxon>
        <taxon>Bacillota</taxon>
        <taxon>Clostridia</taxon>
        <taxon>Eubacteriales</taxon>
        <taxon>Eubacteriaceae</taxon>
        <taxon>Eubacteriaceae incertae sedis</taxon>
        <taxon>Candidatus Allocopromorpha</taxon>
    </lineage>
</organism>
<proteinExistence type="inferred from homology"/>
<dbReference type="Pfam" id="PF00005">
    <property type="entry name" value="ABC_tran"/>
    <property type="match status" value="1"/>
</dbReference>
<keyword evidence="8" id="KW-0863">Zinc-finger</keyword>
<evidence type="ECO:0000256" key="2">
    <source>
        <dbReference type="ARBA" id="ARBA00022490"/>
    </source>
</evidence>
<evidence type="ECO:0000256" key="16">
    <source>
        <dbReference type="ARBA" id="ARBA00042156"/>
    </source>
</evidence>
<dbReference type="Gene3D" id="1.20.1580.10">
    <property type="entry name" value="ABC transporter ATPase like domain"/>
    <property type="match status" value="2"/>
</dbReference>
<evidence type="ECO:0000256" key="11">
    <source>
        <dbReference type="ARBA" id="ARBA00022881"/>
    </source>
</evidence>
<keyword evidence="6" id="KW-0227">DNA damage</keyword>
<dbReference type="PROSITE" id="PS00211">
    <property type="entry name" value="ABC_TRANSPORTER_1"/>
    <property type="match status" value="1"/>
</dbReference>
<keyword evidence="12" id="KW-0238">DNA-binding</keyword>
<evidence type="ECO:0000256" key="10">
    <source>
        <dbReference type="ARBA" id="ARBA00022840"/>
    </source>
</evidence>
<reference evidence="18" key="1">
    <citation type="submission" date="2020-10" db="EMBL/GenBank/DDBJ databases">
        <authorList>
            <person name="Gilroy R."/>
        </authorList>
    </citation>
    <scope>NUCLEOTIDE SEQUENCE</scope>
    <source>
        <strain evidence="18">ChiHcec3-6078</strain>
    </source>
</reference>
<evidence type="ECO:0000256" key="13">
    <source>
        <dbReference type="ARBA" id="ARBA00023204"/>
    </source>
</evidence>
<dbReference type="Proteomes" id="UP000824090">
    <property type="component" value="Unassembled WGS sequence"/>
</dbReference>
<evidence type="ECO:0000256" key="3">
    <source>
        <dbReference type="ARBA" id="ARBA00022723"/>
    </source>
</evidence>
<dbReference type="GO" id="GO:0005737">
    <property type="term" value="C:cytoplasm"/>
    <property type="evidence" value="ECO:0007669"/>
    <property type="project" value="UniProtKB-SubCell"/>
</dbReference>
<dbReference type="Pfam" id="PF17755">
    <property type="entry name" value="UvrA_DNA-bind"/>
    <property type="match status" value="1"/>
</dbReference>
<comment type="subcellular location">
    <subcellularLocation>
        <location evidence="1">Cytoplasm</location>
    </subcellularLocation>
</comment>
<name>A0A9D1I1U6_9FIRM</name>
<keyword evidence="2" id="KW-0963">Cytoplasm</keyword>
<evidence type="ECO:0000256" key="15">
    <source>
        <dbReference type="ARBA" id="ARBA00039316"/>
    </source>
</evidence>
<protein>
    <recommendedName>
        <fullName evidence="15">UvrABC system protein A</fullName>
    </recommendedName>
    <alternativeName>
        <fullName evidence="16">Excinuclease ABC subunit A</fullName>
    </alternativeName>
</protein>
<gene>
    <name evidence="18" type="ORF">IAC50_09495</name>
</gene>
<evidence type="ECO:0000313" key="18">
    <source>
        <dbReference type="EMBL" id="HIU26713.1"/>
    </source>
</evidence>
<comment type="similarity">
    <text evidence="14">Belongs to the ABC transporter superfamily. UvrA family.</text>
</comment>
<dbReference type="PROSITE" id="PS50893">
    <property type="entry name" value="ABC_TRANSPORTER_2"/>
    <property type="match status" value="2"/>
</dbReference>
<dbReference type="AlphaFoldDB" id="A0A9D1I1U6"/>
<dbReference type="GO" id="GO:0005524">
    <property type="term" value="F:ATP binding"/>
    <property type="evidence" value="ECO:0007669"/>
    <property type="project" value="UniProtKB-KW"/>
</dbReference>
<dbReference type="GO" id="GO:0008270">
    <property type="term" value="F:zinc ion binding"/>
    <property type="evidence" value="ECO:0007669"/>
    <property type="project" value="UniProtKB-KW"/>
</dbReference>
<evidence type="ECO:0000256" key="7">
    <source>
        <dbReference type="ARBA" id="ARBA00022769"/>
    </source>
</evidence>
<keyword evidence="7" id="KW-0228">DNA excision</keyword>
<dbReference type="InterPro" id="IPR041552">
    <property type="entry name" value="UvrA_DNA-bd"/>
</dbReference>
<accession>A0A9D1I1U6</accession>
<dbReference type="InterPro" id="IPR027417">
    <property type="entry name" value="P-loop_NTPase"/>
</dbReference>
<evidence type="ECO:0000313" key="19">
    <source>
        <dbReference type="Proteomes" id="UP000824090"/>
    </source>
</evidence>
<sequence>METKNDFIVIKGARENNLKNIDVRIPKGKIVVFAGASGSGKSSLVFDTIGAESMRELYNTFPAYTRNRLPYFPPADVDSIENLTMSIIIKQRTGTGDIRSTVGTLTGVSPMMRLLFSRCAEKGLPLSKAYSFNDPEGMCPVCKGRGRLLKFDLDRVFDMSKSLNEGAIRLPSFQKNSYMWQVYANSGYFDCDKPLKDFTQEEWNNLLHGDERIVNIENNTGSVWEKSYNTKYEGLLDKLERLYLKKEVTASKGTAGKILRDFTVETLCGTCGGKRLKKEALESTIEGLNIWDMGQMEISDLICLMKKLDLRLGREITEKITYVLETIEGIGLGYLNLNREAGTLSGGEAQRLNIVSCLTSALTGVSYIFDEPSKGLHPKDVERLKGLLVKLRDKGNTVLVVEHDKNVMEAADQIIELGPGAGEKGGSIVFQGTMEELYKADTLTGKWLERTGREKSRAVKKIRETRPWDEKKAFRINNCSKNNLKGFSVTIPENRLTVISGVAGAGKTTLACEELPERIEGAVIITQEPAGKTERSNPATYVGAMEAIRKLFAKENGVPAGMFSFNSKGACPVCRGRGVIESEMAFMDPVISVCEECGGTRFSREALSYKFNGRSIYQVLRMTVSEAMDFFGEYKFAEKLRALKEVGLGYITLGQATATMSGGELQRLKLASRLKSKGRVYIMDEPTTGLHGEDIQVLMDLIERIVENGNTVVAVDNEAGVLERADHIIDLGRDGGRKGGEVLFEGSVKELLERGDSYTADYMRKELTAN</sequence>
<evidence type="ECO:0000256" key="6">
    <source>
        <dbReference type="ARBA" id="ARBA00022763"/>
    </source>
</evidence>
<dbReference type="GO" id="GO:0006281">
    <property type="term" value="P:DNA repair"/>
    <property type="evidence" value="ECO:0007669"/>
    <property type="project" value="UniProtKB-KW"/>
</dbReference>
<keyword evidence="5" id="KW-0547">Nucleotide-binding</keyword>
<feature type="domain" description="ABC transporter" evidence="17">
    <location>
        <begin position="1"/>
        <end position="444"/>
    </location>
</feature>
<keyword evidence="4" id="KW-0677">Repeat</keyword>
<evidence type="ECO:0000256" key="4">
    <source>
        <dbReference type="ARBA" id="ARBA00022737"/>
    </source>
</evidence>